<name>A0A2A6CUE4_PRIPA</name>
<proteinExistence type="predicted"/>
<dbReference type="EnsemblMetazoa" id="PPA39709.1">
    <property type="protein sequence ID" value="PPA39709.1"/>
    <property type="gene ID" value="WBGene00278078"/>
</dbReference>
<dbReference type="AlphaFoldDB" id="A0A2A6CUE4"/>
<sequence length="359" mass="41876">YSEGMHPPPIDKLTYDCLLHFYTKLDHNDVDVLCAVDRKFYSMADTARSKARLMNGKELKIVHNPYVDKIYASVFIENDCDADMETEFYHTQSKHKNCQQCEDLNGKDFFNTPDVERTFKFVKWWTTRYLFNKVTLCFKELQMDDILLLMKDNVPLPNKYPIEYLDISLSLGQSNRISEFQAWIVFMRPQNLRLCVIGLKSSNLELAGIDFLNKLALSAVQEKESSLEVKHSSYAHVTIEASPSLYCNFLLIYNNFSCDIIRFSADLILAYTVERFQKKKPGKWEVTTTRKINILDIVDAMAVPMESRRAEGKQMDHEYQVFEGGKKIFSINCNYILEDIARVPHEYSSYGFTNTIRFY</sequence>
<gene>
    <name evidence="1" type="primary">WBGene00278078</name>
</gene>
<protein>
    <submittedName>
        <fullName evidence="1">Uncharacterized protein</fullName>
    </submittedName>
</protein>
<reference evidence="1" key="2">
    <citation type="submission" date="2022-06" db="UniProtKB">
        <authorList>
            <consortium name="EnsemblMetazoa"/>
        </authorList>
    </citation>
    <scope>IDENTIFICATION</scope>
    <source>
        <strain evidence="1">PS312</strain>
    </source>
</reference>
<dbReference type="Proteomes" id="UP000005239">
    <property type="component" value="Unassembled WGS sequence"/>
</dbReference>
<accession>A0A2A6CUE4</accession>
<organism evidence="1 2">
    <name type="scientific">Pristionchus pacificus</name>
    <name type="common">Parasitic nematode worm</name>
    <dbReference type="NCBI Taxonomy" id="54126"/>
    <lineage>
        <taxon>Eukaryota</taxon>
        <taxon>Metazoa</taxon>
        <taxon>Ecdysozoa</taxon>
        <taxon>Nematoda</taxon>
        <taxon>Chromadorea</taxon>
        <taxon>Rhabditida</taxon>
        <taxon>Rhabditina</taxon>
        <taxon>Diplogasteromorpha</taxon>
        <taxon>Diplogasteroidea</taxon>
        <taxon>Neodiplogasteridae</taxon>
        <taxon>Pristionchus</taxon>
    </lineage>
</organism>
<accession>A0A8R1UXX4</accession>
<evidence type="ECO:0000313" key="1">
    <source>
        <dbReference type="EnsemblMetazoa" id="PPA39709.1"/>
    </source>
</evidence>
<reference evidence="2" key="1">
    <citation type="journal article" date="2008" name="Nat. Genet.">
        <title>The Pristionchus pacificus genome provides a unique perspective on nematode lifestyle and parasitism.</title>
        <authorList>
            <person name="Dieterich C."/>
            <person name="Clifton S.W."/>
            <person name="Schuster L.N."/>
            <person name="Chinwalla A."/>
            <person name="Delehaunty K."/>
            <person name="Dinkelacker I."/>
            <person name="Fulton L."/>
            <person name="Fulton R."/>
            <person name="Godfrey J."/>
            <person name="Minx P."/>
            <person name="Mitreva M."/>
            <person name="Roeseler W."/>
            <person name="Tian H."/>
            <person name="Witte H."/>
            <person name="Yang S.P."/>
            <person name="Wilson R.K."/>
            <person name="Sommer R.J."/>
        </authorList>
    </citation>
    <scope>NUCLEOTIDE SEQUENCE [LARGE SCALE GENOMIC DNA]</scope>
    <source>
        <strain evidence="2">PS312</strain>
    </source>
</reference>
<evidence type="ECO:0000313" key="2">
    <source>
        <dbReference type="Proteomes" id="UP000005239"/>
    </source>
</evidence>
<keyword evidence="2" id="KW-1185">Reference proteome</keyword>